<evidence type="ECO:0000256" key="5">
    <source>
        <dbReference type="ARBA" id="ARBA00023128"/>
    </source>
</evidence>
<keyword evidence="7" id="KW-1185">Reference proteome</keyword>
<keyword evidence="4 6" id="KW-0175">Coiled coil</keyword>
<reference evidence="8" key="1">
    <citation type="submission" date="2025-08" db="UniProtKB">
        <authorList>
            <consortium name="RefSeq"/>
        </authorList>
    </citation>
    <scope>IDENTIFICATION</scope>
    <source>
        <tissue evidence="8">Whole body</tissue>
    </source>
</reference>
<dbReference type="PANTHER" id="PTHR48417:SF1">
    <property type="entry name" value="ATP SYNTHASE F1 SUBUNIT EPSILON"/>
    <property type="match status" value="1"/>
</dbReference>
<proteinExistence type="inferred from homology"/>
<dbReference type="Pfam" id="PF04568">
    <property type="entry name" value="IATP"/>
    <property type="match status" value="1"/>
</dbReference>
<organism evidence="7 8">
    <name type="scientific">Polistes dominula</name>
    <name type="common">European paper wasp</name>
    <name type="synonym">Vespa dominula</name>
    <dbReference type="NCBI Taxonomy" id="743375"/>
    <lineage>
        <taxon>Eukaryota</taxon>
        <taxon>Metazoa</taxon>
        <taxon>Ecdysozoa</taxon>
        <taxon>Arthropoda</taxon>
        <taxon>Hexapoda</taxon>
        <taxon>Insecta</taxon>
        <taxon>Pterygota</taxon>
        <taxon>Neoptera</taxon>
        <taxon>Endopterygota</taxon>
        <taxon>Hymenoptera</taxon>
        <taxon>Apocrita</taxon>
        <taxon>Aculeata</taxon>
        <taxon>Vespoidea</taxon>
        <taxon>Vespidae</taxon>
        <taxon>Polistinae</taxon>
        <taxon>Polistini</taxon>
        <taxon>Polistes</taxon>
    </lineage>
</organism>
<evidence type="ECO:0000256" key="3">
    <source>
        <dbReference type="ARBA" id="ARBA00022946"/>
    </source>
</evidence>
<comment type="similarity">
    <text evidence="2">Belongs to the ATPase inhibitor family.</text>
</comment>
<evidence type="ECO:0000313" key="8">
    <source>
        <dbReference type="RefSeq" id="XP_015184907.1"/>
    </source>
</evidence>
<name>A0ABM1IXH0_POLDO</name>
<evidence type="ECO:0000313" key="7">
    <source>
        <dbReference type="Proteomes" id="UP000694924"/>
    </source>
</evidence>
<dbReference type="Proteomes" id="UP000694924">
    <property type="component" value="Unplaced"/>
</dbReference>
<comment type="subcellular location">
    <subcellularLocation>
        <location evidence="1">Mitochondrion</location>
    </subcellularLocation>
</comment>
<dbReference type="RefSeq" id="XP_015184907.1">
    <property type="nucleotide sequence ID" value="XM_015329421.1"/>
</dbReference>
<keyword evidence="5" id="KW-0496">Mitochondrion</keyword>
<evidence type="ECO:0000256" key="6">
    <source>
        <dbReference type="SAM" id="Coils"/>
    </source>
</evidence>
<evidence type="ECO:0000256" key="2">
    <source>
        <dbReference type="ARBA" id="ARBA00010901"/>
    </source>
</evidence>
<keyword evidence="3" id="KW-0809">Transit peptide</keyword>
<accession>A0ABM1IXH0</accession>
<evidence type="ECO:0000256" key="4">
    <source>
        <dbReference type="ARBA" id="ARBA00023054"/>
    </source>
</evidence>
<protein>
    <submittedName>
        <fullName evidence="8">ATPase inhibitor mai-2, mitochondrial-like</fullName>
    </submittedName>
</protein>
<dbReference type="SUPFAM" id="SSF64602">
    <property type="entry name" value="F1 ATPase inhibitor, IF1, C-terminal domain"/>
    <property type="match status" value="1"/>
</dbReference>
<evidence type="ECO:0000256" key="1">
    <source>
        <dbReference type="ARBA" id="ARBA00004173"/>
    </source>
</evidence>
<dbReference type="PANTHER" id="PTHR48417">
    <property type="entry name" value="ATP SYNTHASE F1 SUBUNIT EPSILON"/>
    <property type="match status" value="1"/>
</dbReference>
<feature type="coiled-coil region" evidence="6">
    <location>
        <begin position="60"/>
        <end position="101"/>
    </location>
</feature>
<dbReference type="GeneID" id="107070876"/>
<gene>
    <name evidence="8" type="primary">LOC107070876</name>
</gene>
<dbReference type="InterPro" id="IPR007648">
    <property type="entry name" value="ATPase_inhibitor_mt"/>
</dbReference>
<dbReference type="Gene3D" id="1.20.5.500">
    <property type="entry name" value="Single helix bin"/>
    <property type="match status" value="1"/>
</dbReference>
<sequence>MQRINPKLVQSISALSRMKMSNSSGSQGSKGSAGAIRDAGGAFAQMEAAHENQYFYNQQKEQLKKLKEGLTDEIAFHEEQIRRHQEAIERHKSRMEEMAKNNK</sequence>